<evidence type="ECO:0000259" key="2">
    <source>
        <dbReference type="PROSITE" id="PS51704"/>
    </source>
</evidence>
<dbReference type="Pfam" id="PF03009">
    <property type="entry name" value="GDPD"/>
    <property type="match status" value="1"/>
</dbReference>
<evidence type="ECO:0000313" key="3">
    <source>
        <dbReference type="EMBL" id="SDN92542.1"/>
    </source>
</evidence>
<dbReference type="AlphaFoldDB" id="A0A1H0FDE4"/>
<gene>
    <name evidence="3" type="ORF">SAMN05216355_12516</name>
</gene>
<feature type="region of interest" description="Disordered" evidence="1">
    <location>
        <begin position="12"/>
        <end position="36"/>
    </location>
</feature>
<dbReference type="SUPFAM" id="SSF51695">
    <property type="entry name" value="PLC-like phosphodiesterases"/>
    <property type="match status" value="1"/>
</dbReference>
<proteinExistence type="predicted"/>
<dbReference type="Proteomes" id="UP000198541">
    <property type="component" value="Unassembled WGS sequence"/>
</dbReference>
<evidence type="ECO:0000313" key="4">
    <source>
        <dbReference type="Proteomes" id="UP000198541"/>
    </source>
</evidence>
<dbReference type="PROSITE" id="PS51704">
    <property type="entry name" value="GP_PDE"/>
    <property type="match status" value="1"/>
</dbReference>
<sequence length="321" mass="35106">MIEVRRLSRADACRGDGDPLSINTRPGQPPMPALSGDTVTQPGSAADTVRATVGLQAAREEETTVSILVRGADEQTRARSQRTLGSPASTDVETLLSRTDGWMVAHRGGSADWPEMSLRAYSESAARSVPALEFSFNLTADGIPVGVHNKDLQAVDPSAPSTRVSQMTWAEVRRYTTKGEPFIRLEDLQAAYGDDHVLFIDPKHSAAAYETYLPWLDPARTVLKFYGDATWLAEIWRTSGFRTWGYLYEKDILNGEASTWAPYWDLLGVPWDMSESAWDIASRYGPPLLGHICDSQQALSTCLSHDAVGAMCAKIDGVEAP</sequence>
<dbReference type="GO" id="GO:0006629">
    <property type="term" value="P:lipid metabolic process"/>
    <property type="evidence" value="ECO:0007669"/>
    <property type="project" value="InterPro"/>
</dbReference>
<dbReference type="GO" id="GO:0008081">
    <property type="term" value="F:phosphoric diester hydrolase activity"/>
    <property type="evidence" value="ECO:0007669"/>
    <property type="project" value="InterPro"/>
</dbReference>
<keyword evidence="4" id="KW-1185">Reference proteome</keyword>
<feature type="domain" description="GP-PDE" evidence="2">
    <location>
        <begin position="101"/>
        <end position="321"/>
    </location>
</feature>
<evidence type="ECO:0000256" key="1">
    <source>
        <dbReference type="SAM" id="MobiDB-lite"/>
    </source>
</evidence>
<dbReference type="PANTHER" id="PTHR46211">
    <property type="entry name" value="GLYCEROPHOSPHORYL DIESTER PHOSPHODIESTERASE"/>
    <property type="match status" value="1"/>
</dbReference>
<dbReference type="InterPro" id="IPR017946">
    <property type="entry name" value="PLC-like_Pdiesterase_TIM-brl"/>
</dbReference>
<dbReference type="PANTHER" id="PTHR46211:SF1">
    <property type="entry name" value="GLYCEROPHOSPHODIESTER PHOSPHODIESTERASE, CYTOPLASMIC"/>
    <property type="match status" value="1"/>
</dbReference>
<reference evidence="4" key="1">
    <citation type="submission" date="2016-10" db="EMBL/GenBank/DDBJ databases">
        <authorList>
            <person name="Varghese N."/>
            <person name="Submissions S."/>
        </authorList>
    </citation>
    <scope>NUCLEOTIDE SEQUENCE [LARGE SCALE GENOMIC DNA]</scope>
    <source>
        <strain evidence="4">DSM 27982</strain>
    </source>
</reference>
<protein>
    <submittedName>
        <fullName evidence="3">Glycerophosphoryl diester phosphodiesterase</fullName>
    </submittedName>
</protein>
<dbReference type="RefSeq" id="WP_176765884.1">
    <property type="nucleotide sequence ID" value="NZ_FNIM01000025.1"/>
</dbReference>
<name>A0A1H0FDE4_9ACTO</name>
<dbReference type="EMBL" id="FNIM01000025">
    <property type="protein sequence ID" value="SDN92542.1"/>
    <property type="molecule type" value="Genomic_DNA"/>
</dbReference>
<dbReference type="InterPro" id="IPR030395">
    <property type="entry name" value="GP_PDE_dom"/>
</dbReference>
<organism evidence="3 4">
    <name type="scientific">Actinomyces ruminicola</name>
    <dbReference type="NCBI Taxonomy" id="332524"/>
    <lineage>
        <taxon>Bacteria</taxon>
        <taxon>Bacillati</taxon>
        <taxon>Actinomycetota</taxon>
        <taxon>Actinomycetes</taxon>
        <taxon>Actinomycetales</taxon>
        <taxon>Actinomycetaceae</taxon>
        <taxon>Actinomyces</taxon>
    </lineage>
</organism>
<dbReference type="Gene3D" id="3.20.20.190">
    <property type="entry name" value="Phosphatidylinositol (PI) phosphodiesterase"/>
    <property type="match status" value="1"/>
</dbReference>
<accession>A0A1H0FDE4</accession>